<dbReference type="NCBIfam" id="TIGR01965">
    <property type="entry name" value="VCBS_repeat"/>
    <property type="match status" value="5"/>
</dbReference>
<dbReference type="EMBL" id="CP021377">
    <property type="protein sequence ID" value="ART81669.1"/>
    <property type="molecule type" value="Genomic_DNA"/>
</dbReference>
<dbReference type="CDD" id="cd00198">
    <property type="entry name" value="vWFA"/>
    <property type="match status" value="1"/>
</dbReference>
<gene>
    <name evidence="3" type="ORF">CBP31_02675</name>
</gene>
<reference evidence="3 4" key="1">
    <citation type="journal article" date="2014" name="Int. J. Syst. Evol. Microbiol.">
        <title>Oceanisphaera profunda sp. nov., a marine bacterium isolated from deep-sea sediment, and emended description of the genus Oceanisphaera.</title>
        <authorList>
            <person name="Xu Z."/>
            <person name="Zhang X.Y."/>
            <person name="Su H.N."/>
            <person name="Yu Z.C."/>
            <person name="Liu C."/>
            <person name="Li H."/>
            <person name="Chen X.L."/>
            <person name="Song X.Y."/>
            <person name="Xie B.B."/>
            <person name="Qin Q.L."/>
            <person name="Zhou B.C."/>
            <person name="Shi M."/>
            <person name="Huang Y."/>
            <person name="Zhang Y.Z."/>
        </authorList>
    </citation>
    <scope>NUCLEOTIDE SEQUENCE [LARGE SCALE GENOMIC DNA]</scope>
    <source>
        <strain evidence="3 4">SM1222</strain>
    </source>
</reference>
<evidence type="ECO:0000313" key="4">
    <source>
        <dbReference type="Proteomes" id="UP000243937"/>
    </source>
</evidence>
<feature type="domain" description="VWFA" evidence="2">
    <location>
        <begin position="842"/>
        <end position="1015"/>
    </location>
</feature>
<organism evidence="3 4">
    <name type="scientific">Oceanisphaera profunda</name>
    <dbReference type="NCBI Taxonomy" id="1416627"/>
    <lineage>
        <taxon>Bacteria</taxon>
        <taxon>Pseudomonadati</taxon>
        <taxon>Pseudomonadota</taxon>
        <taxon>Gammaproteobacteria</taxon>
        <taxon>Aeromonadales</taxon>
        <taxon>Aeromonadaceae</taxon>
        <taxon>Oceanisphaera</taxon>
    </lineage>
</organism>
<dbReference type="Pfam" id="PF17963">
    <property type="entry name" value="Big_9"/>
    <property type="match status" value="3"/>
</dbReference>
<dbReference type="Gene3D" id="3.40.50.410">
    <property type="entry name" value="von Willebrand factor, type A domain"/>
    <property type="match status" value="1"/>
</dbReference>
<dbReference type="InterPro" id="IPR047777">
    <property type="entry name" value="LapA-like_RM"/>
</dbReference>
<sequence length="1450" mass="150870">MEATRIESAIQVTNLQGRAFIIGANGITKAVTVGQVLAPGMVLLTDTNTQITYADAPTAPKVAATSINEAADTAPVTASDIAAIQAAILAGEDPSKLFEAPAAGNPTPTGVFNGSSGNAGFVVIDRVGDSLIAEAGYDTAFANALGPFVFEELGDLLADDGLDGDVNDDAPPLASNSIPELVIEVDPPLTPTNSFPQAGNNVAFVEERALDPNGSNAPSDNESTTGRFTINTGNDELGKLEVQGADGLWVDVTLGGTVPGAYGTVTVTVENGEYLWRYDLTGAIEHPKANKTDGEDTLPESFAVRVTDDDGDQASGQLTIHILDDGPIAYADTNSVSEGGTAEGNVLTDGAKPDEFGADGAAAGGGVVGVKAGADTSAPATGNLDSAFAGTYGTLTLNANGSYTYTKNANTELPKDAKDIFTYTIQDGDGDLSTTTLTINLSDSGIVVTPSTEVEVYEKALDLEKDGDDLAAGTVEGSDPDDTRETATGQLAATGGSGTLTYSLVSSTEGTYGQIQLNADGSYTYTLTSPVTSTTDNDGANTELGKETFTYTVTDANGNSQQGTISIDIVDDVPEAKSDIKDVGEGGSVGGNVLDNDEFGADGRYGVTDKDIDDRHGVVGVMKGDTGTAVLNGVSTVIEGDFGSLTLNADGSYTYTSNANTELPDDAQDVFTYTIQDGDGDQSTTTLTINLSDSGLAISESPTLVVYEKALDLEKDGDDLAAGTVEGSDPDDTRETATGQLAATGGSGTLTYSLVSSTEGTYGQIQLNADGSYTYTLTSPVTSTTGNDGANTELGKETFTYTVTDANGNSQQGTISIDIVDDVPEAVDDNFSVVEGGLPCYNLMLIIDTSESMQHENRLVLAKEALINLINSYEGKASELRISVIDFGSDVKGTRVDMTAAEAIEHIDSLTADGYTNYADPLNQAQTILTGQLENDKEGEVHRVYFISDGGPNRGVAPADWQVFVDDENIDVTAVAVGIEGDWAIDELDKVGNSGDETLEIESADELDATLQGTVPTSTVVTGNVLDNDEGGADGVGRVISVTYGEDTYEVPENGSVDIITSDGVFTMKSTGDFTYTGPGDVPEAGLKESFGYTMTDGDGDTSSATLNITVKDGGQTQPDVVDNEESDGNGGNNGGEGSTCPLSGYWIDHISLPHVAASFAGLWGAALAAADLLIDMGDINTGINLSWQNCPDGIELTREDRFDGESYVGERLIAFIDNQLEQAGSPLFFTLDMNIDGSYEFDLHNLDPMYSGASLVGDLLKFEFTAKGVNGEETSHPFSIEIDSEVQHLSGSALAGTIQTEVNDKLHILGLDGDDKLAGGDDIDVLIGGLGNDELSAGMGNNLLNGDEGIDTFIFTEIDPGSINVITDFTPENRLDLSALLTDAGLDDLSDYLSFSLDNGDTLLQVSADNGNSQQIRFENVDLLAMYGSANSVELVNSMLEDQVLVINS</sequence>
<proteinExistence type="predicted"/>
<feature type="region of interest" description="Disordered" evidence="1">
    <location>
        <begin position="1112"/>
        <end position="1137"/>
    </location>
</feature>
<dbReference type="InterPro" id="IPR010221">
    <property type="entry name" value="VCBS_dom"/>
</dbReference>
<dbReference type="SUPFAM" id="SSF53300">
    <property type="entry name" value="vWA-like"/>
    <property type="match status" value="1"/>
</dbReference>
<dbReference type="InterPro" id="IPR011049">
    <property type="entry name" value="Serralysin-like_metalloprot_C"/>
</dbReference>
<dbReference type="InterPro" id="IPR036465">
    <property type="entry name" value="vWFA_dom_sf"/>
</dbReference>
<accession>A0A1Y0D2D2</accession>
<evidence type="ECO:0000259" key="2">
    <source>
        <dbReference type="PROSITE" id="PS50234"/>
    </source>
</evidence>
<feature type="region of interest" description="Disordered" evidence="1">
    <location>
        <begin position="718"/>
        <end position="742"/>
    </location>
</feature>
<dbReference type="OrthoDB" id="5593939at2"/>
<keyword evidence="4" id="KW-1185">Reference proteome</keyword>
<dbReference type="Gene3D" id="2.150.10.10">
    <property type="entry name" value="Serralysin-like metalloprotease, C-terminal"/>
    <property type="match status" value="1"/>
</dbReference>
<dbReference type="SUPFAM" id="SSF51120">
    <property type="entry name" value="beta-Roll"/>
    <property type="match status" value="1"/>
</dbReference>
<dbReference type="RefSeq" id="WP_087034757.1">
    <property type="nucleotide sequence ID" value="NZ_CP021377.1"/>
</dbReference>
<dbReference type="PROSITE" id="PS50234">
    <property type="entry name" value="VWFA"/>
    <property type="match status" value="1"/>
</dbReference>
<protein>
    <recommendedName>
        <fullName evidence="2">VWFA domain-containing protein</fullName>
    </recommendedName>
</protein>
<evidence type="ECO:0000256" key="1">
    <source>
        <dbReference type="SAM" id="MobiDB-lite"/>
    </source>
</evidence>
<dbReference type="KEGG" id="opf:CBP31_02675"/>
<dbReference type="Proteomes" id="UP000243937">
    <property type="component" value="Chromosome"/>
</dbReference>
<dbReference type="NCBIfam" id="NF033682">
    <property type="entry name" value="retention_LapA"/>
    <property type="match status" value="1"/>
</dbReference>
<name>A0A1Y0D2D2_9GAMM</name>
<dbReference type="SMART" id="SM00327">
    <property type="entry name" value="VWA"/>
    <property type="match status" value="1"/>
</dbReference>
<evidence type="ECO:0000313" key="3">
    <source>
        <dbReference type="EMBL" id="ART81669.1"/>
    </source>
</evidence>
<feature type="region of interest" description="Disordered" evidence="1">
    <location>
        <begin position="468"/>
        <end position="489"/>
    </location>
</feature>
<dbReference type="Pfam" id="PF13519">
    <property type="entry name" value="VWA_2"/>
    <property type="match status" value="1"/>
</dbReference>
<dbReference type="InterPro" id="IPR002035">
    <property type="entry name" value="VWF_A"/>
</dbReference>